<accession>A0ACC0FFH1</accession>
<sequence>MKRNSFVYIFKFTQLAMTILKLPTFYKQRDLLFFPAWAYSLPQWILKISITFIEVGIWVFTTYYVIGFYPNVRRLFKMYLLFLFINQMASGMF</sequence>
<reference evidence="1 2" key="1">
    <citation type="journal article" date="2022" name="Plant J.">
        <title>Chromosome-level genome of Camellia lanceoleosa provides a valuable resource for understanding genome evolution and self-incompatibility.</title>
        <authorList>
            <person name="Gong W."/>
            <person name="Xiao S."/>
            <person name="Wang L."/>
            <person name="Liao Z."/>
            <person name="Chang Y."/>
            <person name="Mo W."/>
            <person name="Hu G."/>
            <person name="Li W."/>
            <person name="Zhao G."/>
            <person name="Zhu H."/>
            <person name="Hu X."/>
            <person name="Ji K."/>
            <person name="Xiang X."/>
            <person name="Song Q."/>
            <person name="Yuan D."/>
            <person name="Jin S."/>
            <person name="Zhang L."/>
        </authorList>
    </citation>
    <scope>NUCLEOTIDE SEQUENCE [LARGE SCALE GENOMIC DNA]</scope>
    <source>
        <strain evidence="1">SQ_2022a</strain>
    </source>
</reference>
<keyword evidence="2" id="KW-1185">Reference proteome</keyword>
<name>A0ACC0FFH1_9ERIC</name>
<dbReference type="Proteomes" id="UP001060215">
    <property type="component" value="Chromosome 14"/>
</dbReference>
<proteinExistence type="predicted"/>
<comment type="caution">
    <text evidence="1">The sequence shown here is derived from an EMBL/GenBank/DDBJ whole genome shotgun (WGS) entry which is preliminary data.</text>
</comment>
<protein>
    <submittedName>
        <fullName evidence="1">Pleiotropic drug resistance protein 1</fullName>
    </submittedName>
</protein>
<evidence type="ECO:0000313" key="2">
    <source>
        <dbReference type="Proteomes" id="UP001060215"/>
    </source>
</evidence>
<evidence type="ECO:0000313" key="1">
    <source>
        <dbReference type="EMBL" id="KAI7987444.1"/>
    </source>
</evidence>
<dbReference type="EMBL" id="CM045771">
    <property type="protein sequence ID" value="KAI7987444.1"/>
    <property type="molecule type" value="Genomic_DNA"/>
</dbReference>
<gene>
    <name evidence="1" type="ORF">LOK49_LG13G02505</name>
</gene>
<organism evidence="1 2">
    <name type="scientific">Camellia lanceoleosa</name>
    <dbReference type="NCBI Taxonomy" id="1840588"/>
    <lineage>
        <taxon>Eukaryota</taxon>
        <taxon>Viridiplantae</taxon>
        <taxon>Streptophyta</taxon>
        <taxon>Embryophyta</taxon>
        <taxon>Tracheophyta</taxon>
        <taxon>Spermatophyta</taxon>
        <taxon>Magnoliopsida</taxon>
        <taxon>eudicotyledons</taxon>
        <taxon>Gunneridae</taxon>
        <taxon>Pentapetalae</taxon>
        <taxon>asterids</taxon>
        <taxon>Ericales</taxon>
        <taxon>Theaceae</taxon>
        <taxon>Camellia</taxon>
    </lineage>
</organism>